<organism evidence="2 3">
    <name type="scientific">Luteolibacter luteus</name>
    <dbReference type="NCBI Taxonomy" id="2728835"/>
    <lineage>
        <taxon>Bacteria</taxon>
        <taxon>Pseudomonadati</taxon>
        <taxon>Verrucomicrobiota</taxon>
        <taxon>Verrucomicrobiia</taxon>
        <taxon>Verrucomicrobiales</taxon>
        <taxon>Verrucomicrobiaceae</taxon>
        <taxon>Luteolibacter</taxon>
    </lineage>
</organism>
<dbReference type="Proteomes" id="UP000501812">
    <property type="component" value="Chromosome"/>
</dbReference>
<dbReference type="EMBL" id="CP051774">
    <property type="protein sequence ID" value="QJE99113.1"/>
    <property type="molecule type" value="Genomic_DNA"/>
</dbReference>
<keyword evidence="1" id="KW-0472">Membrane</keyword>
<feature type="transmembrane region" description="Helical" evidence="1">
    <location>
        <begin position="9"/>
        <end position="26"/>
    </location>
</feature>
<proteinExistence type="predicted"/>
<keyword evidence="3" id="KW-1185">Reference proteome</keyword>
<keyword evidence="1" id="KW-1133">Transmembrane helix</keyword>
<protein>
    <submittedName>
        <fullName evidence="2">Uncharacterized protein</fullName>
    </submittedName>
</protein>
<dbReference type="RefSeq" id="WP_169457599.1">
    <property type="nucleotide sequence ID" value="NZ_CP051774.1"/>
</dbReference>
<evidence type="ECO:0000313" key="3">
    <source>
        <dbReference type="Proteomes" id="UP000501812"/>
    </source>
</evidence>
<evidence type="ECO:0000313" key="2">
    <source>
        <dbReference type="EMBL" id="QJE99113.1"/>
    </source>
</evidence>
<name>A0A858RSZ0_9BACT</name>
<accession>A0A858RSZ0</accession>
<feature type="transmembrane region" description="Helical" evidence="1">
    <location>
        <begin position="123"/>
        <end position="146"/>
    </location>
</feature>
<dbReference type="AlphaFoldDB" id="A0A858RSZ0"/>
<keyword evidence="1" id="KW-0812">Transmembrane</keyword>
<sequence length="162" mass="18391">MNPKPLHRSITFWSGIFVMGFITWAWRDSSMMTSGTHVGRVAGMNCEGFVGIRWFQKDTFFAQASFRRPLRSATRTPSFPIARIALVRGQGLPVDKHPSKRIPGLSEQNRIIGEMSYLRSENWIIFIPHWLLILAVAGTWAGVMAWRRRRIEKGLKGSSMGG</sequence>
<reference evidence="2 3" key="1">
    <citation type="submission" date="2020-04" db="EMBL/GenBank/DDBJ databases">
        <title>Luteolibacter sp. G-1-1-1 isolated from soil.</title>
        <authorList>
            <person name="Dahal R.H."/>
        </authorList>
    </citation>
    <scope>NUCLEOTIDE SEQUENCE [LARGE SCALE GENOMIC DNA]</scope>
    <source>
        <strain evidence="2 3">G-1-1-1</strain>
    </source>
</reference>
<dbReference type="KEGG" id="luo:HHL09_26150"/>
<gene>
    <name evidence="2" type="ORF">HHL09_26150</name>
</gene>
<evidence type="ECO:0000256" key="1">
    <source>
        <dbReference type="SAM" id="Phobius"/>
    </source>
</evidence>